<dbReference type="Gene3D" id="2.60.120.260">
    <property type="entry name" value="Galactose-binding domain-like"/>
    <property type="match status" value="1"/>
</dbReference>
<dbReference type="Proteomes" id="UP000791080">
    <property type="component" value="Unassembled WGS sequence"/>
</dbReference>
<dbReference type="Pfam" id="PF00703">
    <property type="entry name" value="Glyco_hydro_2"/>
    <property type="match status" value="1"/>
</dbReference>
<dbReference type="EMBL" id="AUBJ02000001">
    <property type="protein sequence ID" value="MCP2330727.1"/>
    <property type="molecule type" value="Genomic_DNA"/>
</dbReference>
<feature type="domain" description="Glycoside hydrolase family 2 immunoglobulin-like beta-sandwich" evidence="5">
    <location>
        <begin position="325"/>
        <end position="454"/>
    </location>
</feature>
<dbReference type="Pfam" id="PF02836">
    <property type="entry name" value="Glyco_hydro_2_C"/>
    <property type="match status" value="1"/>
</dbReference>
<comment type="similarity">
    <text evidence="1">Belongs to the glycosyl hydrolase 2 family.</text>
</comment>
<feature type="domain" description="Glycoside hydrolase family 2 catalytic" evidence="6">
    <location>
        <begin position="526"/>
        <end position="710"/>
    </location>
</feature>
<evidence type="ECO:0000313" key="9">
    <source>
        <dbReference type="EMBL" id="MCP2330727.1"/>
    </source>
</evidence>
<dbReference type="InterPro" id="IPR006102">
    <property type="entry name" value="Ig-like_GH2"/>
</dbReference>
<evidence type="ECO:0000259" key="7">
    <source>
        <dbReference type="Pfam" id="PF02837"/>
    </source>
</evidence>
<dbReference type="SUPFAM" id="SSF49303">
    <property type="entry name" value="beta-Galactosidase/glucuronidase domain"/>
    <property type="match status" value="1"/>
</dbReference>
<dbReference type="PANTHER" id="PTHR42732:SF2">
    <property type="entry name" value="BETA-MANNOSIDASE"/>
    <property type="match status" value="1"/>
</dbReference>
<dbReference type="InterPro" id="IPR013783">
    <property type="entry name" value="Ig-like_fold"/>
</dbReference>
<evidence type="ECO:0000259" key="5">
    <source>
        <dbReference type="Pfam" id="PF00703"/>
    </source>
</evidence>
<accession>A0ABT1JE05</accession>
<keyword evidence="10" id="KW-1185">Reference proteome</keyword>
<dbReference type="InterPro" id="IPR006103">
    <property type="entry name" value="Glyco_hydro_2_cat"/>
</dbReference>
<dbReference type="InterPro" id="IPR036156">
    <property type="entry name" value="Beta-gal/glucu_dom_sf"/>
</dbReference>
<feature type="domain" description="Glycosyl hydrolases family 2 sugar binding" evidence="7">
    <location>
        <begin position="154"/>
        <end position="286"/>
    </location>
</feature>
<dbReference type="Pfam" id="PF10633">
    <property type="entry name" value="NPCBM_assoc"/>
    <property type="match status" value="1"/>
</dbReference>
<evidence type="ECO:0000256" key="1">
    <source>
        <dbReference type="ARBA" id="ARBA00007401"/>
    </source>
</evidence>
<dbReference type="SUPFAM" id="SSF51445">
    <property type="entry name" value="(Trans)glycosidases"/>
    <property type="match status" value="1"/>
</dbReference>
<sequence length="1205" mass="130044">MHWSRQGADTPARPHPPRRRPTAILAAVVIMGGMAPLSTPGSADAEPATTTVNGQVVDADTGRPLPGAVVHVTEQTSTVRTDADGRFTVPEAPVDALALVAARQGYSFGWHPLEDPNAPVTLALEAETPDTVPHPDYPRPDFDRRAGVDGQWASLNGTWSLDFDPSDVGVDEGWHEGDHEWAHAVRVPFAYNSLAGIGEERRAGNQVYASQFAEARGTVWYQRDLTVPEDWPTDRGTLLRFGAVEWRAEVFLDGNRVGENDGGYSPFDVDLGPLRPGAEHSLVVRVEVPDNSATTPYPQGKQMGWYTDTGGIWQSVWIEPADSARLTTVHTTPEIDFDGREATAARVTVDVEARGAPDGTVELAVRAQDGEPGARAGQRQDGVSAPGLPVPVEPTVGEVVATATVTLVDGAGSAVIDVPDPRLWEPEAPWLYRVDASLTDQAGSDRVDTWFGLRTVSREWLPGHSPEEQDDPAEQYQYLFLNNRPVYLRSVLDQNFNPWGNYSYTGLYQGADLRGGELEDPGKGSVLFDLALTKQLGFNSVRPHIKVNDPLYYHWADVLGLLVWYDQPNFGYDGYGPEAERLWEEVLRDAVHRDYNHPSIVIWDAFNEAWGFNATPGGPIRDDAKPWIERMFDLTTDLVRGTRLVVDNSPCCENGHLVTDINDFHGYYSTWEEWAATVDRIVSNTYPGSTHNFEDGRTQSGQPLMNSEFGPWSGGREKDQEVATPFRYTAELFRAEQKMSGYLFTELTDLEWEWNGWAAYDRTLQVPGYLDADGAQGGVGLANADDVLLVGERPVQRLVGDDPIGLVVRSSLFSGRDLGETTLRWRVTGTDGTGAELPSSDWAEVPVSPETFAVTELTTVEVRPPDGFVAGRLDAELLSDGQPVASGQTVLAAWGAAAEQAAGTLALDPAGADVEWPQGSEVFSQDGASAVVGWGDGEFRWHLTVPEDLRDGGFDSAQLVLEAAASRPSLPRTSFPQTSERVFPTTLSATVSGAGTVVETEAVVLPDDPADARGALSHESGFHPGQYGYRVLLDLDVEDMRAAVADGEVTVTLRGAGGGLTVLGPRTGRFGVPPQLVLSEGAGLPGPAVAGGEPYLRTAEAAGVTTHLLAGDATAGAEAAMTVSVVNDSGEVVRDVRPAFVAPEGWTVEALGDHTVGELAPGEGAHLRYRVVPDGDGPVTVRTRAYYSTGEGRQVTEEPWELDLS</sequence>
<evidence type="ECO:0000256" key="2">
    <source>
        <dbReference type="ARBA" id="ARBA00022801"/>
    </source>
</evidence>
<dbReference type="Gene3D" id="3.20.20.80">
    <property type="entry name" value="Glycosidases"/>
    <property type="match status" value="1"/>
</dbReference>
<evidence type="ECO:0000313" key="10">
    <source>
        <dbReference type="Proteomes" id="UP000791080"/>
    </source>
</evidence>
<dbReference type="InterPro" id="IPR008969">
    <property type="entry name" value="CarboxyPept-like_regulatory"/>
</dbReference>
<dbReference type="Pfam" id="PF02837">
    <property type="entry name" value="Glyco_hydro_2_N"/>
    <property type="match status" value="1"/>
</dbReference>
<dbReference type="InterPro" id="IPR018905">
    <property type="entry name" value="A-galactase_NEW3"/>
</dbReference>
<feature type="region of interest" description="Disordered" evidence="4">
    <location>
        <begin position="370"/>
        <end position="390"/>
    </location>
</feature>
<dbReference type="InterPro" id="IPR017853">
    <property type="entry name" value="GH"/>
</dbReference>
<gene>
    <name evidence="9" type="ORF">G443_000997</name>
</gene>
<proteinExistence type="inferred from homology"/>
<evidence type="ECO:0000259" key="8">
    <source>
        <dbReference type="Pfam" id="PF10633"/>
    </source>
</evidence>
<feature type="domain" description="Alpha-galactosidase NEW3" evidence="8">
    <location>
        <begin position="1113"/>
        <end position="1176"/>
    </location>
</feature>
<evidence type="ECO:0000256" key="4">
    <source>
        <dbReference type="SAM" id="MobiDB-lite"/>
    </source>
</evidence>
<reference evidence="9 10" key="1">
    <citation type="submission" date="2013-07" db="EMBL/GenBank/DDBJ databases">
        <authorList>
            <consortium name="DOE Joint Genome Institute"/>
            <person name="Reeve W."/>
            <person name="Huntemann M."/>
            <person name="Han J."/>
            <person name="Chen A."/>
            <person name="Kyrpides N."/>
            <person name="Mavromatis K."/>
            <person name="Markowitz V."/>
            <person name="Palaniappan K."/>
            <person name="Ivanova N."/>
            <person name="Schaumberg A."/>
            <person name="Pati A."/>
            <person name="Liolios K."/>
            <person name="Nordberg H.P."/>
            <person name="Cantor M.N."/>
            <person name="Hua S.X."/>
            <person name="Woyke T."/>
        </authorList>
    </citation>
    <scope>NUCLEOTIDE SEQUENCE [LARGE SCALE GENOMIC DNA]</scope>
    <source>
        <strain evidence="9 10">DSM 43889</strain>
    </source>
</reference>
<dbReference type="SUPFAM" id="SSF49785">
    <property type="entry name" value="Galactose-binding domain-like"/>
    <property type="match status" value="1"/>
</dbReference>
<dbReference type="PANTHER" id="PTHR42732">
    <property type="entry name" value="BETA-GALACTOSIDASE"/>
    <property type="match status" value="1"/>
</dbReference>
<dbReference type="Gene3D" id="2.60.40.1120">
    <property type="entry name" value="Carboxypeptidase-like, regulatory domain"/>
    <property type="match status" value="1"/>
</dbReference>
<dbReference type="Gene3D" id="2.60.40.10">
    <property type="entry name" value="Immunoglobulins"/>
    <property type="match status" value="2"/>
</dbReference>
<feature type="region of interest" description="Disordered" evidence="4">
    <location>
        <begin position="1"/>
        <end position="20"/>
    </location>
</feature>
<reference evidence="9 10" key="2">
    <citation type="submission" date="2022-06" db="EMBL/GenBank/DDBJ databases">
        <title>Genomic Encyclopedia of Type Strains, Phase I: the one thousand microbial genomes (KMG-I) project.</title>
        <authorList>
            <person name="Kyrpides N."/>
        </authorList>
    </citation>
    <scope>NUCLEOTIDE SEQUENCE [LARGE SCALE GENOMIC DNA]</scope>
    <source>
        <strain evidence="9 10">DSM 43889</strain>
    </source>
</reference>
<dbReference type="Pfam" id="PF13620">
    <property type="entry name" value="CarboxypepD_reg"/>
    <property type="match status" value="1"/>
</dbReference>
<keyword evidence="3" id="KW-0326">Glycosidase</keyword>
<evidence type="ECO:0000259" key="6">
    <source>
        <dbReference type="Pfam" id="PF02836"/>
    </source>
</evidence>
<comment type="caution">
    <text evidence="9">The sequence shown here is derived from an EMBL/GenBank/DDBJ whole genome shotgun (WGS) entry which is preliminary data.</text>
</comment>
<organism evidence="9 10">
    <name type="scientific">Actinoalloteichus caeruleus DSM 43889</name>
    <dbReference type="NCBI Taxonomy" id="1120930"/>
    <lineage>
        <taxon>Bacteria</taxon>
        <taxon>Bacillati</taxon>
        <taxon>Actinomycetota</taxon>
        <taxon>Actinomycetes</taxon>
        <taxon>Pseudonocardiales</taxon>
        <taxon>Pseudonocardiaceae</taxon>
        <taxon>Actinoalloteichus</taxon>
        <taxon>Actinoalloteichus cyanogriseus</taxon>
    </lineage>
</organism>
<protein>
    <submittedName>
        <fullName evidence="9">NPCBM-associated, NEW3 domain of alpha-galactosidase</fullName>
    </submittedName>
</protein>
<dbReference type="InterPro" id="IPR008979">
    <property type="entry name" value="Galactose-bd-like_sf"/>
</dbReference>
<dbReference type="SUPFAM" id="SSF49464">
    <property type="entry name" value="Carboxypeptidase regulatory domain-like"/>
    <property type="match status" value="1"/>
</dbReference>
<evidence type="ECO:0000256" key="3">
    <source>
        <dbReference type="ARBA" id="ARBA00023295"/>
    </source>
</evidence>
<name>A0ABT1JE05_ACTCY</name>
<keyword evidence="2" id="KW-0378">Hydrolase</keyword>
<dbReference type="InterPro" id="IPR051913">
    <property type="entry name" value="GH2_Domain-Containing"/>
</dbReference>
<dbReference type="InterPro" id="IPR006104">
    <property type="entry name" value="Glyco_hydro_2_N"/>
</dbReference>